<dbReference type="Gene3D" id="3.40.50.200">
    <property type="entry name" value="Peptidase S8/S53 domain"/>
    <property type="match status" value="2"/>
</dbReference>
<dbReference type="InterPro" id="IPR051048">
    <property type="entry name" value="Peptidase_S8/S53_subtilisin"/>
</dbReference>
<protein>
    <recommendedName>
        <fullName evidence="3">Peptidase S8/S53 domain-containing protein</fullName>
    </recommendedName>
</protein>
<name>A0A835Y5L2_9CHLO</name>
<evidence type="ECO:0000256" key="2">
    <source>
        <dbReference type="SAM" id="MobiDB-lite"/>
    </source>
</evidence>
<dbReference type="GO" id="GO:0004252">
    <property type="term" value="F:serine-type endopeptidase activity"/>
    <property type="evidence" value="ECO:0007669"/>
    <property type="project" value="InterPro"/>
</dbReference>
<reference evidence="4" key="1">
    <citation type="journal article" date="2020" name="bioRxiv">
        <title>Comparative genomics of Chlamydomonas.</title>
        <authorList>
            <person name="Craig R.J."/>
            <person name="Hasan A.R."/>
            <person name="Ness R.W."/>
            <person name="Keightley P.D."/>
        </authorList>
    </citation>
    <scope>NUCLEOTIDE SEQUENCE</scope>
    <source>
        <strain evidence="4">CCAP 11/70</strain>
    </source>
</reference>
<feature type="region of interest" description="Disordered" evidence="2">
    <location>
        <begin position="1475"/>
        <end position="1535"/>
    </location>
</feature>
<dbReference type="SUPFAM" id="SSF50370">
    <property type="entry name" value="Ricin B-like lectins"/>
    <property type="match status" value="2"/>
</dbReference>
<dbReference type="CDD" id="cd00161">
    <property type="entry name" value="beta-trefoil_Ricin-like"/>
    <property type="match status" value="1"/>
</dbReference>
<proteinExistence type="inferred from homology"/>
<feature type="compositionally biased region" description="Low complexity" evidence="2">
    <location>
        <begin position="1705"/>
        <end position="1732"/>
    </location>
</feature>
<feature type="region of interest" description="Disordered" evidence="2">
    <location>
        <begin position="1682"/>
        <end position="1751"/>
    </location>
</feature>
<dbReference type="PANTHER" id="PTHR43399:SF4">
    <property type="entry name" value="CELL WALL-ASSOCIATED PROTEASE"/>
    <property type="match status" value="1"/>
</dbReference>
<evidence type="ECO:0000313" key="4">
    <source>
        <dbReference type="EMBL" id="KAG2494586.1"/>
    </source>
</evidence>
<evidence type="ECO:0000313" key="5">
    <source>
        <dbReference type="Proteomes" id="UP000612055"/>
    </source>
</evidence>
<dbReference type="PANTHER" id="PTHR43399">
    <property type="entry name" value="SUBTILISIN-RELATED"/>
    <property type="match status" value="1"/>
</dbReference>
<dbReference type="InterPro" id="IPR008979">
    <property type="entry name" value="Galactose-bd-like_sf"/>
</dbReference>
<organism evidence="4 5">
    <name type="scientific">Edaphochlamys debaryana</name>
    <dbReference type="NCBI Taxonomy" id="47281"/>
    <lineage>
        <taxon>Eukaryota</taxon>
        <taxon>Viridiplantae</taxon>
        <taxon>Chlorophyta</taxon>
        <taxon>core chlorophytes</taxon>
        <taxon>Chlorophyceae</taxon>
        <taxon>CS clade</taxon>
        <taxon>Chlamydomonadales</taxon>
        <taxon>Chlamydomonadales incertae sedis</taxon>
        <taxon>Edaphochlamys</taxon>
    </lineage>
</organism>
<feature type="compositionally biased region" description="Low complexity" evidence="2">
    <location>
        <begin position="1917"/>
        <end position="1926"/>
    </location>
</feature>
<keyword evidence="5" id="KW-1185">Reference proteome</keyword>
<feature type="compositionally biased region" description="Gly residues" evidence="2">
    <location>
        <begin position="1683"/>
        <end position="1704"/>
    </location>
</feature>
<dbReference type="Gene3D" id="2.80.10.50">
    <property type="match status" value="1"/>
</dbReference>
<dbReference type="InterPro" id="IPR000209">
    <property type="entry name" value="Peptidase_S8/S53_dom"/>
</dbReference>
<evidence type="ECO:0000259" key="3">
    <source>
        <dbReference type="Pfam" id="PF00082"/>
    </source>
</evidence>
<dbReference type="InterPro" id="IPR036852">
    <property type="entry name" value="Peptidase_S8/S53_dom_sf"/>
</dbReference>
<evidence type="ECO:0000256" key="1">
    <source>
        <dbReference type="ARBA" id="ARBA00011073"/>
    </source>
</evidence>
<feature type="compositionally biased region" description="Gly residues" evidence="2">
    <location>
        <begin position="1967"/>
        <end position="1983"/>
    </location>
</feature>
<dbReference type="Proteomes" id="UP000612055">
    <property type="component" value="Unassembled WGS sequence"/>
</dbReference>
<feature type="region of interest" description="Disordered" evidence="2">
    <location>
        <begin position="1895"/>
        <end position="1989"/>
    </location>
</feature>
<feature type="compositionally biased region" description="Low complexity" evidence="2">
    <location>
        <begin position="1740"/>
        <end position="1751"/>
    </location>
</feature>
<dbReference type="SUPFAM" id="SSF49785">
    <property type="entry name" value="Galactose-binding domain-like"/>
    <property type="match status" value="1"/>
</dbReference>
<feature type="domain" description="Peptidase S8/S53" evidence="3">
    <location>
        <begin position="367"/>
        <end position="798"/>
    </location>
</feature>
<comment type="similarity">
    <text evidence="1">Belongs to the peptidase S8 family.</text>
</comment>
<feature type="compositionally biased region" description="Pro residues" evidence="2">
    <location>
        <begin position="1509"/>
        <end position="1523"/>
    </location>
</feature>
<comment type="caution">
    <text evidence="4">The sequence shown here is derived from an EMBL/GenBank/DDBJ whole genome shotgun (WGS) entry which is preliminary data.</text>
</comment>
<dbReference type="Gene3D" id="2.60.120.380">
    <property type="match status" value="1"/>
</dbReference>
<dbReference type="EMBL" id="JAEHOE010000030">
    <property type="protein sequence ID" value="KAG2494586.1"/>
    <property type="molecule type" value="Genomic_DNA"/>
</dbReference>
<accession>A0A835Y5L2</accession>
<dbReference type="PROSITE" id="PS50231">
    <property type="entry name" value="RICIN_B_LECTIN"/>
    <property type="match status" value="1"/>
</dbReference>
<dbReference type="SUPFAM" id="SSF52743">
    <property type="entry name" value="Subtilisin-like"/>
    <property type="match status" value="1"/>
</dbReference>
<dbReference type="Pfam" id="PF00082">
    <property type="entry name" value="Peptidase_S8"/>
    <property type="match status" value="1"/>
</dbReference>
<feature type="compositionally biased region" description="Low complexity" evidence="2">
    <location>
        <begin position="1895"/>
        <end position="1905"/>
    </location>
</feature>
<dbReference type="GO" id="GO:0006508">
    <property type="term" value="P:proteolysis"/>
    <property type="evidence" value="ECO:0007669"/>
    <property type="project" value="InterPro"/>
</dbReference>
<feature type="compositionally biased region" description="Gly residues" evidence="2">
    <location>
        <begin position="1906"/>
        <end position="1916"/>
    </location>
</feature>
<dbReference type="InterPro" id="IPR035992">
    <property type="entry name" value="Ricin_B-like_lectins"/>
</dbReference>
<dbReference type="OrthoDB" id="536624at2759"/>
<sequence length="1989" mass="203428">MPSTAHPGALTDQAPELFLVRYQPGDGDALAAALSHTGGAAVGHVGDRTLLAYGTRHGVAAAAAEREALMGEYHATSKLCPIALRIAEAASDPRRRLRALRRAQAAGACGGGAEGAEEGCLDRPPPLLELSHVQSWHHVLYGIDPALTVDRPTVLSQTDQYRYEVRQYGVAVQMVSVLPAAALAAAAAGWPGELGAAVFGLNDTHPCWPRATAAAHGEPLLYVFMCEEDLHDGLMWLGDRGEAVWAELLNAATPLPLEQRALGGGAGGAQQLGPQAAPAAGLWRAGLHGRGEVVAVFGPCLDPALPHLADPRLPPERLRALAGAAGEAADGGRYRRWEAPEHRKVVLYRMKDRNDTGIDARDSCPAGSSVAGAVAGALAPRLEADGALPVDLGTGVAPLARVTVHDADVHDPESLYLHRPYHQLFKDHEASGALISLHSTGSASTASAAAQYTADAAALDLHLWRSPGAAHVHAAGDFADYGGGLGCTVPSEAMAKNVIAVGALEAPREGGGGWYPSLLLRLRGMGEGGAAAVLDPALGSPDWVAAVQERGSVELALAEPEDACSPLEGTPSPSSPSSSASPLAGKILIVDLDLGGCAPHERLAHAAAAGALGVLGVRPDEARAGSELEGWEPAALRGAAVRYGLVPRVQGQWMRGLLLAGLDTGLHVTATNPEAHPITPLTVARLSSYGPAPDGRIKPDLLAPGTYLAPQPDGSVRASSGSSVAAAAVVGQLALARQYFREGLYPAGRRGPESAPFTPSGMLLKAVAIAGAQSLRGSLARNTGQAPGDGPDGTQGWGAADVRQSLPLLDHAPPGYRLQVADWGAISHNESILLEGLVATGEGPITVVLTWYDYPAVPPYGPKQLVNDLDLSYRLNGEEAWRYGDGSPGAQPDRTNVIERLRLPGPPPGAPLALRVSAHDLPQRLLGGADAALPQRWALAVAGHFAGELRTGLNPAHLRPQRLPGFGAGVEQPPPQLSLALAGGACAAVDTSTPADAAAPAAPGPAPARGLVVRPQCSAGEAASFELVEQGRPYTRIVLAYGPRAGECVTAPLLRPQPCAAAGSEPNPAQLFAFEPWAGGDDLFTIQTPGGRCLAVFGAATDPGSLLALEPCRPEAPHQRFAARPHSSGAWALAPAHAPGACVGSDGGGGGAGLGGGAGGLQLEGPACGGAWEAGGGGEMVMAFRLPDIVAPGVAPPDGYRYALREGASGLCLAPPSALEPCDPAAASQQWAFTRHPNSGPESPSYQLAPFVPAAASPFTSTGSLWERAAPLCFAPSSPSGGPLALAPCDPRDAAQRWELRRPPPHLLLSLSWAAPELPNDPLQGAPNLDIQVAWSAGGQAHAVGPANARARGLLYGGDDASGWAQAGPGTEHVLFPAGPALPDTATYRVCITPRPISRGGFYLTASRGLTSQQRAPSLQVPLVTLRVYEQGTLVRTAVKMNLELPLSLTTPAVASCVQGGVGFVGSYAFTAPPTGWPGQQARDGPQASASSGGSGSGGISRGAVASPSPRPPSPSPIPPSPGKPGGAPRPYRALRSPSPALRFRAEWYSHGAPTPINMDLVVTWVVRGLAYSISAAQPSVRGGTFEGDNYAKAHNGESVVWRSESADSPDAAMYHACVRYGAAVPKGMYNVILKVFRNSGAVPKESHWTLVDTSLPSNPLTGCVPNQPGYLGNYTLARPAAGAGGGSGVPSGQGPGPGAGGVTTRGRALEQQQGQQRQGQGQGQRPRQGMASAGGAGGQQAPRQQAGAQGPDSLRLVVEWFLDGTPSNADLDLVLHWRGADGATQFLTGSSHGPVEGGRFGGDNVGRAASDEFAFWPRGVEPPHTTINVLLMWNKWTAAGVYVVFLRVLRHGALSGSRMVTIDTTEPWISHASSGLVGSVTVSSSLVTISATVTPPDGAAIDDSAGGGASGGAGAGQRSAAGTAGTPSAQESLPGPSRGSREAEAGKEAPSFGLSRRALSVSQQQGSGGAAQEGGGGSSGGGMRRRRV</sequence>
<gene>
    <name evidence="4" type="ORF">HYH03_007352</name>
</gene>